<dbReference type="RefSeq" id="XP_002740645.1">
    <property type="nucleotide sequence ID" value="XM_002740599.2"/>
</dbReference>
<dbReference type="PANTHER" id="PTHR19288:SF93">
    <property type="entry name" value="FI11325P-RELATED"/>
    <property type="match status" value="1"/>
</dbReference>
<sequence>MAACKELTANLVHDFISSVDTILCDCDGVIWKNNDSIPGAAEALKKLRLKGKRIFFVTNNSTKSRKQYIEKLLNLGFEAYPEEIICTAFAAASYLKHSLKLNGKVYLIGSIGMAEELDLMGIPYFGIGPDPVKSLDMAEWAALPIDNEVKAVLVGFDEHLSYIKLIKAGTYLNDPECAFVATNEDLRYPLGGKIMIPGTGVIVGAVKQAAQREPVVLGKPSKYLFDSIMQSFEGVTPERTVMIGDRLSTDISMGRTCGLKTLLVETGIDTRVDAKENQKSNSIERQKMVPDYFITSLADLGKTL</sequence>
<evidence type="ECO:0000256" key="1">
    <source>
        <dbReference type="ARBA" id="ARBA00022801"/>
    </source>
</evidence>
<dbReference type="InterPro" id="IPR023214">
    <property type="entry name" value="HAD_sf"/>
</dbReference>
<comment type="similarity">
    <text evidence="2">Belongs to the HAD-like hydrolase superfamily.</text>
</comment>
<protein>
    <submittedName>
        <fullName evidence="4">Phosphoglycolate phosphatase-like</fullName>
    </submittedName>
</protein>
<dbReference type="InterPro" id="IPR036412">
    <property type="entry name" value="HAD-like_sf"/>
</dbReference>
<dbReference type="Gene3D" id="3.40.50.1000">
    <property type="entry name" value="HAD superfamily/HAD-like"/>
    <property type="match status" value="2"/>
</dbReference>
<dbReference type="GeneID" id="100375890"/>
<keyword evidence="1 2" id="KW-0378">Hydrolase</keyword>
<evidence type="ECO:0000313" key="4">
    <source>
        <dbReference type="RefSeq" id="XP_002740645.1"/>
    </source>
</evidence>
<dbReference type="Pfam" id="PF13344">
    <property type="entry name" value="Hydrolase_6"/>
    <property type="match status" value="1"/>
</dbReference>
<dbReference type="NCBIfam" id="TIGR01452">
    <property type="entry name" value="PGP_euk"/>
    <property type="match status" value="1"/>
</dbReference>
<dbReference type="Proteomes" id="UP000694865">
    <property type="component" value="Unplaced"/>
</dbReference>
<dbReference type="NCBIfam" id="TIGR01460">
    <property type="entry name" value="HAD-SF-IIA"/>
    <property type="match status" value="1"/>
</dbReference>
<organism evidence="3 4">
    <name type="scientific">Saccoglossus kowalevskii</name>
    <name type="common">Acorn worm</name>
    <dbReference type="NCBI Taxonomy" id="10224"/>
    <lineage>
        <taxon>Eukaryota</taxon>
        <taxon>Metazoa</taxon>
        <taxon>Hemichordata</taxon>
        <taxon>Enteropneusta</taxon>
        <taxon>Harrimaniidae</taxon>
        <taxon>Saccoglossus</taxon>
    </lineage>
</organism>
<dbReference type="PIRSF" id="PIRSF000915">
    <property type="entry name" value="PGP-type_phosphatase"/>
    <property type="match status" value="1"/>
</dbReference>
<evidence type="ECO:0000313" key="3">
    <source>
        <dbReference type="Proteomes" id="UP000694865"/>
    </source>
</evidence>
<reference evidence="4" key="1">
    <citation type="submission" date="2025-08" db="UniProtKB">
        <authorList>
            <consortium name="RefSeq"/>
        </authorList>
    </citation>
    <scope>IDENTIFICATION</scope>
    <source>
        <tissue evidence="4">Testes</tissue>
    </source>
</reference>
<dbReference type="Pfam" id="PF13242">
    <property type="entry name" value="Hydrolase_like"/>
    <property type="match status" value="1"/>
</dbReference>
<accession>A0ABM0GZ76</accession>
<dbReference type="InterPro" id="IPR006357">
    <property type="entry name" value="HAD-SF_hydro_IIA"/>
</dbReference>
<dbReference type="InterPro" id="IPR006349">
    <property type="entry name" value="PGP_euk"/>
</dbReference>
<name>A0ABM0GZ76_SACKO</name>
<keyword evidence="3" id="KW-1185">Reference proteome</keyword>
<gene>
    <name evidence="4" type="primary">LOC100375890</name>
</gene>
<evidence type="ECO:0000256" key="2">
    <source>
        <dbReference type="PIRNR" id="PIRNR000915"/>
    </source>
</evidence>
<dbReference type="SUPFAM" id="SSF56784">
    <property type="entry name" value="HAD-like"/>
    <property type="match status" value="1"/>
</dbReference>
<dbReference type="PANTHER" id="PTHR19288">
    <property type="entry name" value="4-NITROPHENYLPHOSPHATASE-RELATED"/>
    <property type="match status" value="1"/>
</dbReference>
<proteinExistence type="inferred from homology"/>